<feature type="domain" description="HAT C-terminal dimerisation" evidence="2">
    <location>
        <begin position="4"/>
        <end position="59"/>
    </location>
</feature>
<dbReference type="Proteomes" id="UP001160148">
    <property type="component" value="Unassembled WGS sequence"/>
</dbReference>
<sequence length="83" mass="9536">MSKDFYPNIWCLISILATLPVSTSSAERSFSTLRRLKTYLRNSCSEDRLTGLALLSVHRGIQIDIEEIINTFSRMPRKVDFVL</sequence>
<dbReference type="InterPro" id="IPR008906">
    <property type="entry name" value="HATC_C_dom"/>
</dbReference>
<evidence type="ECO:0000313" key="3">
    <source>
        <dbReference type="EMBL" id="CAI6360343.1"/>
    </source>
</evidence>
<gene>
    <name evidence="3" type="ORF">MEUPH1_LOCUS15658</name>
</gene>
<dbReference type="InterPro" id="IPR052958">
    <property type="entry name" value="IFN-induced_PKR_regulator"/>
</dbReference>
<protein>
    <recommendedName>
        <fullName evidence="2">HAT C-terminal dimerisation domain-containing protein</fullName>
    </recommendedName>
</protein>
<proteinExistence type="predicted"/>
<accession>A0AAV0WXC6</accession>
<evidence type="ECO:0000313" key="4">
    <source>
        <dbReference type="Proteomes" id="UP001160148"/>
    </source>
</evidence>
<comment type="caution">
    <text evidence="3">The sequence shown here is derived from an EMBL/GenBank/DDBJ whole genome shotgun (WGS) entry which is preliminary data.</text>
</comment>
<feature type="signal peptide" evidence="1">
    <location>
        <begin position="1"/>
        <end position="26"/>
    </location>
</feature>
<dbReference type="Pfam" id="PF05699">
    <property type="entry name" value="Dimer_Tnp_hAT"/>
    <property type="match status" value="1"/>
</dbReference>
<dbReference type="PANTHER" id="PTHR46289">
    <property type="entry name" value="52 KDA REPRESSOR OF THE INHIBITOR OF THE PROTEIN KINASE-LIKE PROTEIN-RELATED"/>
    <property type="match status" value="1"/>
</dbReference>
<keyword evidence="4" id="KW-1185">Reference proteome</keyword>
<keyword evidence="1" id="KW-0732">Signal</keyword>
<organism evidence="3 4">
    <name type="scientific">Macrosiphum euphorbiae</name>
    <name type="common">potato aphid</name>
    <dbReference type="NCBI Taxonomy" id="13131"/>
    <lineage>
        <taxon>Eukaryota</taxon>
        <taxon>Metazoa</taxon>
        <taxon>Ecdysozoa</taxon>
        <taxon>Arthropoda</taxon>
        <taxon>Hexapoda</taxon>
        <taxon>Insecta</taxon>
        <taxon>Pterygota</taxon>
        <taxon>Neoptera</taxon>
        <taxon>Paraneoptera</taxon>
        <taxon>Hemiptera</taxon>
        <taxon>Sternorrhyncha</taxon>
        <taxon>Aphidomorpha</taxon>
        <taxon>Aphidoidea</taxon>
        <taxon>Aphididae</taxon>
        <taxon>Macrosiphini</taxon>
        <taxon>Macrosiphum</taxon>
    </lineage>
</organism>
<dbReference type="GO" id="GO:0046983">
    <property type="term" value="F:protein dimerization activity"/>
    <property type="evidence" value="ECO:0007669"/>
    <property type="project" value="InterPro"/>
</dbReference>
<dbReference type="AlphaFoldDB" id="A0AAV0WXC6"/>
<evidence type="ECO:0000256" key="1">
    <source>
        <dbReference type="SAM" id="SignalP"/>
    </source>
</evidence>
<dbReference type="EMBL" id="CARXXK010000003">
    <property type="protein sequence ID" value="CAI6360343.1"/>
    <property type="molecule type" value="Genomic_DNA"/>
</dbReference>
<evidence type="ECO:0000259" key="2">
    <source>
        <dbReference type="Pfam" id="PF05699"/>
    </source>
</evidence>
<dbReference type="PANTHER" id="PTHR46289:SF14">
    <property type="entry name" value="DUF4371 DOMAIN-CONTAINING PROTEIN"/>
    <property type="match status" value="1"/>
</dbReference>
<reference evidence="3 4" key="1">
    <citation type="submission" date="2023-01" db="EMBL/GenBank/DDBJ databases">
        <authorList>
            <person name="Whitehead M."/>
        </authorList>
    </citation>
    <scope>NUCLEOTIDE SEQUENCE [LARGE SCALE GENOMIC DNA]</scope>
</reference>
<name>A0AAV0WXC6_9HEMI</name>
<feature type="chain" id="PRO_5043482910" description="HAT C-terminal dimerisation domain-containing protein" evidence="1">
    <location>
        <begin position="27"/>
        <end position="83"/>
    </location>
</feature>